<dbReference type="AlphaFoldDB" id="A0A4Q2UJE1"/>
<sequence length="86" mass="10347">MVILTMTSAEYGEETFEYDTVDDAVNGQMRIEEKSRELNDGILRTFKITDEVEHEYQQYKDEVKDPVEFEEFTKYYNNGELFLIWE</sequence>
<keyword evidence="2" id="KW-1185">Reference proteome</keyword>
<proteinExistence type="predicted"/>
<protein>
    <submittedName>
        <fullName evidence="1">Uncharacterized protein</fullName>
    </submittedName>
</protein>
<evidence type="ECO:0000313" key="2">
    <source>
        <dbReference type="Proteomes" id="UP000290407"/>
    </source>
</evidence>
<name>A0A4Q2UJE1_9BACT</name>
<dbReference type="RefSeq" id="WP_129601798.1">
    <property type="nucleotide sequence ID" value="NZ_SBLB01000003.1"/>
</dbReference>
<dbReference type="EMBL" id="SBLB01000003">
    <property type="protein sequence ID" value="RYC69603.1"/>
    <property type="molecule type" value="Genomic_DNA"/>
</dbReference>
<accession>A0A4Q2UJE1</accession>
<comment type="caution">
    <text evidence="1">The sequence shown here is derived from an EMBL/GenBank/DDBJ whole genome shotgun (WGS) entry which is preliminary data.</text>
</comment>
<evidence type="ECO:0000313" key="1">
    <source>
        <dbReference type="EMBL" id="RYC69603.1"/>
    </source>
</evidence>
<gene>
    <name evidence="1" type="ORF">EQG79_13450</name>
</gene>
<reference evidence="1 2" key="1">
    <citation type="submission" date="2019-01" db="EMBL/GenBank/DDBJ databases">
        <title>Spirosoma flava sp. nov., a propanil-degrading bacterium isolated from herbicide-contaminated soil.</title>
        <authorList>
            <person name="Zhang L."/>
            <person name="Jiang J.-D."/>
        </authorList>
    </citation>
    <scope>NUCLEOTIDE SEQUENCE [LARGE SCALE GENOMIC DNA]</scope>
    <source>
        <strain evidence="1 2">TY50</strain>
    </source>
</reference>
<dbReference type="Proteomes" id="UP000290407">
    <property type="component" value="Unassembled WGS sequence"/>
</dbReference>
<organism evidence="1 2">
    <name type="scientific">Spirosoma sordidisoli</name>
    <dbReference type="NCBI Taxonomy" id="2502893"/>
    <lineage>
        <taxon>Bacteria</taxon>
        <taxon>Pseudomonadati</taxon>
        <taxon>Bacteroidota</taxon>
        <taxon>Cytophagia</taxon>
        <taxon>Cytophagales</taxon>
        <taxon>Cytophagaceae</taxon>
        <taxon>Spirosoma</taxon>
    </lineage>
</organism>